<dbReference type="EMBL" id="LAZR01041159">
    <property type="protein sequence ID" value="KKL12689.1"/>
    <property type="molecule type" value="Genomic_DNA"/>
</dbReference>
<comment type="caution">
    <text evidence="1">The sequence shown here is derived from an EMBL/GenBank/DDBJ whole genome shotgun (WGS) entry which is preliminary data.</text>
</comment>
<dbReference type="AlphaFoldDB" id="A0A0F9ASY7"/>
<protein>
    <submittedName>
        <fullName evidence="1">Uncharacterized protein</fullName>
    </submittedName>
</protein>
<gene>
    <name evidence="1" type="ORF">LCGC14_2533230</name>
</gene>
<accession>A0A0F9ASY7</accession>
<sequence length="167" mass="18458">MAKGLFVAVIDRDARVAVALPLAFVAWGHAEIRDFDAASLAYNIVDAIIPEGRMGADISLLRHTTGPVSGYVEAIEATENIVWSVWLTSDVRQSPSSEGMARILGADLGKNIQSLMDWVNPGFHRNNIDEDRPHVIVMSTGRCGTMSLFRLLQNDGVLRPHHSYWFN</sequence>
<proteinExistence type="predicted"/>
<name>A0A0F9ASY7_9ZZZZ</name>
<evidence type="ECO:0000313" key="1">
    <source>
        <dbReference type="EMBL" id="KKL12689.1"/>
    </source>
</evidence>
<feature type="non-terminal residue" evidence="1">
    <location>
        <position position="167"/>
    </location>
</feature>
<organism evidence="1">
    <name type="scientific">marine sediment metagenome</name>
    <dbReference type="NCBI Taxonomy" id="412755"/>
    <lineage>
        <taxon>unclassified sequences</taxon>
        <taxon>metagenomes</taxon>
        <taxon>ecological metagenomes</taxon>
    </lineage>
</organism>
<reference evidence="1" key="1">
    <citation type="journal article" date="2015" name="Nature">
        <title>Complex archaea that bridge the gap between prokaryotes and eukaryotes.</title>
        <authorList>
            <person name="Spang A."/>
            <person name="Saw J.H."/>
            <person name="Jorgensen S.L."/>
            <person name="Zaremba-Niedzwiedzka K."/>
            <person name="Martijn J."/>
            <person name="Lind A.E."/>
            <person name="van Eijk R."/>
            <person name="Schleper C."/>
            <person name="Guy L."/>
            <person name="Ettema T.J."/>
        </authorList>
    </citation>
    <scope>NUCLEOTIDE SEQUENCE</scope>
</reference>